<sequence length="596" mass="66481">MFRWLDVDFHFLWPCGPVPLSRSSTMAPRRIGQILVDLGFLTDDQLQIVLDEQEQQPGALFGKVAEDMQLVTDEQLIQALAEQMGMQTVSLEDAKLEPEVMEKISETMAQLYRCVPIQFEGNTLTIATCDPQNLNIQDELRTFLGYDIKILVATEADVNKTITKYYDSEAESVEKLVAELAEDEELKAAASLLDNEKFNITDAEALADSAPVRKLLNMVLLLAIKDHASDIHFEPFEDEFRIRIKSEGVLYEMVPPPRHLAFAITTRIKVMANLDIAERRMPQDGRIELMVGGHPVDLRVSVLPTIFGESTVMRVLDRSVVNLSLDNVGMDEDMMSRFRSAIDRPNGIVLVTGPTGSGKTTTLYSTLSELNEISEKLITTEDPVEYDIDGIIQIPIDSDAGVTFASCLRAILRQDPDTILVGEIRDLETAEISIQAALTGHLVFSTLHTNDSPSTVTRLTDMGIQPFMICATVEAILAQRLVRRICTGCREKTRVSSDLLMELGMSREEIEATDYFKGVGCEKCNNTGYKGRIALFELMILNDTIREMIMHNASTDELRDQAQSDGMVILREFGMSLARDGITTLDEIVRETVVDG</sequence>
<dbReference type="eggNOG" id="COG2804">
    <property type="taxonomic scope" value="Bacteria"/>
</dbReference>
<feature type="domain" description="Bacterial type II secretion system protein E" evidence="4">
    <location>
        <begin position="412"/>
        <end position="426"/>
    </location>
</feature>
<organism evidence="5 6">
    <name type="scientific">Rhodopirellula baltica (strain DSM 10527 / NCIMB 13988 / SH1)</name>
    <dbReference type="NCBI Taxonomy" id="243090"/>
    <lineage>
        <taxon>Bacteria</taxon>
        <taxon>Pseudomonadati</taxon>
        <taxon>Planctomycetota</taxon>
        <taxon>Planctomycetia</taxon>
        <taxon>Pirellulales</taxon>
        <taxon>Pirellulaceae</taxon>
        <taxon>Rhodopirellula</taxon>
    </lineage>
</organism>
<comment type="similarity">
    <text evidence="1">Belongs to the GSP E family.</text>
</comment>
<proteinExistence type="inferred from homology"/>
<dbReference type="PROSITE" id="PS00662">
    <property type="entry name" value="T2SP_E"/>
    <property type="match status" value="1"/>
</dbReference>
<evidence type="ECO:0000313" key="6">
    <source>
        <dbReference type="Proteomes" id="UP000001025"/>
    </source>
</evidence>
<dbReference type="STRING" id="243090.RB12774"/>
<dbReference type="FunFam" id="3.40.50.300:FF:000398">
    <property type="entry name" value="Type IV pilus assembly ATPase PilB"/>
    <property type="match status" value="1"/>
</dbReference>
<dbReference type="Proteomes" id="UP000001025">
    <property type="component" value="Chromosome"/>
</dbReference>
<dbReference type="OrthoDB" id="244550at2"/>
<dbReference type="Gene3D" id="3.40.50.300">
    <property type="entry name" value="P-loop containing nucleotide triphosphate hydrolases"/>
    <property type="match status" value="1"/>
</dbReference>
<dbReference type="Gene3D" id="3.30.450.90">
    <property type="match status" value="1"/>
</dbReference>
<dbReference type="PATRIC" id="fig|243090.15.peg.6190"/>
<dbReference type="PANTHER" id="PTHR30258">
    <property type="entry name" value="TYPE II SECRETION SYSTEM PROTEIN GSPE-RELATED"/>
    <property type="match status" value="1"/>
</dbReference>
<dbReference type="InterPro" id="IPR003593">
    <property type="entry name" value="AAA+_ATPase"/>
</dbReference>
<dbReference type="InterPro" id="IPR037257">
    <property type="entry name" value="T2SS_E_N_sf"/>
</dbReference>
<dbReference type="FunFam" id="3.30.450.90:FF:000001">
    <property type="entry name" value="Type II secretion system ATPase GspE"/>
    <property type="match status" value="1"/>
</dbReference>
<dbReference type="InterPro" id="IPR027417">
    <property type="entry name" value="P-loop_NTPase"/>
</dbReference>
<dbReference type="InterPro" id="IPR007831">
    <property type="entry name" value="T2SS_GspE_N"/>
</dbReference>
<evidence type="ECO:0000256" key="2">
    <source>
        <dbReference type="ARBA" id="ARBA00022741"/>
    </source>
</evidence>
<accession>Q7UI40</accession>
<keyword evidence="3" id="KW-0067">ATP-binding</keyword>
<evidence type="ECO:0000259" key="4">
    <source>
        <dbReference type="PROSITE" id="PS00662"/>
    </source>
</evidence>
<evidence type="ECO:0000256" key="3">
    <source>
        <dbReference type="ARBA" id="ARBA00022840"/>
    </source>
</evidence>
<dbReference type="SMART" id="SM00382">
    <property type="entry name" value="AAA"/>
    <property type="match status" value="1"/>
</dbReference>
<dbReference type="GO" id="GO:0016887">
    <property type="term" value="F:ATP hydrolysis activity"/>
    <property type="evidence" value="ECO:0000318"/>
    <property type="project" value="GO_Central"/>
</dbReference>
<protein>
    <submittedName>
        <fullName evidence="5">Type IV fimbrial assembly protein PilB</fullName>
    </submittedName>
</protein>
<dbReference type="KEGG" id="rba:RB12774"/>
<dbReference type="FunCoup" id="Q7UI40">
    <property type="interactions" value="214"/>
</dbReference>
<dbReference type="InterPro" id="IPR001482">
    <property type="entry name" value="T2SS/T4SS_dom"/>
</dbReference>
<dbReference type="GO" id="GO:0005524">
    <property type="term" value="F:ATP binding"/>
    <property type="evidence" value="ECO:0007669"/>
    <property type="project" value="UniProtKB-KW"/>
</dbReference>
<dbReference type="AlphaFoldDB" id="Q7UI40"/>
<dbReference type="InParanoid" id="Q7UI40"/>
<evidence type="ECO:0000313" key="5">
    <source>
        <dbReference type="EMBL" id="CAD77774.1"/>
    </source>
</evidence>
<dbReference type="EnsemblBacteria" id="CAD77774">
    <property type="protein sequence ID" value="CAD77774"/>
    <property type="gene ID" value="RB12774"/>
</dbReference>
<dbReference type="Gene3D" id="3.30.300.160">
    <property type="entry name" value="Type II secretion system, protein E, N-terminal domain"/>
    <property type="match status" value="1"/>
</dbReference>
<keyword evidence="6" id="KW-1185">Reference proteome</keyword>
<dbReference type="FunFam" id="3.30.300.160:FF:000002">
    <property type="entry name" value="Type II secretion system protein E"/>
    <property type="match status" value="1"/>
</dbReference>
<dbReference type="EMBL" id="BX294155">
    <property type="protein sequence ID" value="CAD77774.1"/>
    <property type="molecule type" value="Genomic_DNA"/>
</dbReference>
<dbReference type="SUPFAM" id="SSF52540">
    <property type="entry name" value="P-loop containing nucleoside triphosphate hydrolases"/>
    <property type="match status" value="1"/>
</dbReference>
<dbReference type="Pfam" id="PF00437">
    <property type="entry name" value="T2SSE"/>
    <property type="match status" value="1"/>
</dbReference>
<dbReference type="SUPFAM" id="SSF160246">
    <property type="entry name" value="EspE N-terminal domain-like"/>
    <property type="match status" value="1"/>
</dbReference>
<keyword evidence="2" id="KW-0547">Nucleotide-binding</keyword>
<dbReference type="GO" id="GO:0005886">
    <property type="term" value="C:plasma membrane"/>
    <property type="evidence" value="ECO:0000318"/>
    <property type="project" value="GO_Central"/>
</dbReference>
<gene>
    <name evidence="5" type="primary">pilB</name>
    <name evidence="5" type="ordered locus">RB12774</name>
</gene>
<dbReference type="PANTHER" id="PTHR30258:SF1">
    <property type="entry name" value="PROTEIN TRANSPORT PROTEIN HOFB HOMOLOG"/>
    <property type="match status" value="1"/>
</dbReference>
<reference evidence="5 6" key="1">
    <citation type="journal article" date="2003" name="Proc. Natl. Acad. Sci. U.S.A.">
        <title>Complete genome sequence of the marine planctomycete Pirellula sp. strain 1.</title>
        <authorList>
            <person name="Gloeckner F.O."/>
            <person name="Kube M."/>
            <person name="Bauer M."/>
            <person name="Teeling H."/>
            <person name="Lombardot T."/>
            <person name="Ludwig W."/>
            <person name="Gade D."/>
            <person name="Beck A."/>
            <person name="Borzym K."/>
            <person name="Heitmann K."/>
            <person name="Rabus R."/>
            <person name="Schlesner H."/>
            <person name="Amann R."/>
            <person name="Reinhardt R."/>
        </authorList>
    </citation>
    <scope>NUCLEOTIDE SEQUENCE [LARGE SCALE GENOMIC DNA]</scope>
    <source>
        <strain evidence="6">DSM 10527 / NCIMB 13988 / SH1</strain>
    </source>
</reference>
<dbReference type="CDD" id="cd01129">
    <property type="entry name" value="PulE-GspE-like"/>
    <property type="match status" value="1"/>
</dbReference>
<name>Q7UI40_RHOBA</name>
<dbReference type="HOGENOM" id="CLU_013446_10_1_0"/>
<dbReference type="Pfam" id="PF05157">
    <property type="entry name" value="MshEN"/>
    <property type="match status" value="1"/>
</dbReference>
<evidence type="ECO:0000256" key="1">
    <source>
        <dbReference type="ARBA" id="ARBA00006611"/>
    </source>
</evidence>